<dbReference type="CTD" id="1325"/>
<evidence type="ECO:0000256" key="3">
    <source>
        <dbReference type="ARBA" id="ARBA00022525"/>
    </source>
</evidence>
<dbReference type="GO" id="GO:0007193">
    <property type="term" value="P:adenylate cyclase-inhibiting G protein-coupled receptor signaling pathway"/>
    <property type="evidence" value="ECO:0007669"/>
    <property type="project" value="TreeGrafter"/>
</dbReference>
<dbReference type="GO" id="GO:0005615">
    <property type="term" value="C:extracellular space"/>
    <property type="evidence" value="ECO:0007669"/>
    <property type="project" value="TreeGrafter"/>
</dbReference>
<feature type="disulfide bond" evidence="8">
    <location>
        <begin position="101"/>
        <end position="112"/>
    </location>
</feature>
<dbReference type="Proteomes" id="UP000515140">
    <property type="component" value="Unplaced"/>
</dbReference>
<evidence type="ECO:0000256" key="2">
    <source>
        <dbReference type="ARBA" id="ARBA00008327"/>
    </source>
</evidence>
<dbReference type="GO" id="GO:0030334">
    <property type="term" value="P:regulation of cell migration"/>
    <property type="evidence" value="ECO:0007669"/>
    <property type="project" value="TreeGrafter"/>
</dbReference>
<dbReference type="PIRSF" id="PIRSF001814">
    <property type="entry name" value="Somatostatin"/>
    <property type="match status" value="1"/>
</dbReference>
<name>A0A6P5J6K5_PHACI</name>
<keyword evidence="7 8" id="KW-1015">Disulfide bond</keyword>
<dbReference type="GO" id="GO:0005184">
    <property type="term" value="F:neuropeptide hormone activity"/>
    <property type="evidence" value="ECO:0007669"/>
    <property type="project" value="TreeGrafter"/>
</dbReference>
<sequence>MHQSLGSWQLPGSLCFLLLVSWAMATAALPLEDGLALKGSKPLQEVAEGKTSDLLTFLFSLYDWTSRGGEMPVVGGEEMEFSKRDGRALSNQAPPRDKPPCKNFFWKTFSSC</sequence>
<comment type="similarity">
    <text evidence="2">Belongs to the somatostatin family.</text>
</comment>
<organism evidence="11 12">
    <name type="scientific">Phascolarctos cinereus</name>
    <name type="common">Koala</name>
    <dbReference type="NCBI Taxonomy" id="38626"/>
    <lineage>
        <taxon>Eukaryota</taxon>
        <taxon>Metazoa</taxon>
        <taxon>Chordata</taxon>
        <taxon>Craniata</taxon>
        <taxon>Vertebrata</taxon>
        <taxon>Euteleostomi</taxon>
        <taxon>Mammalia</taxon>
        <taxon>Metatheria</taxon>
        <taxon>Diprotodontia</taxon>
        <taxon>Phascolarctidae</taxon>
        <taxon>Phascolarctos</taxon>
    </lineage>
</organism>
<feature type="domain" description="Somatostatin/Cortistatin C-terminal" evidence="10">
    <location>
        <begin position="97"/>
        <end position="112"/>
    </location>
</feature>
<evidence type="ECO:0000256" key="8">
    <source>
        <dbReference type="PIRSR" id="PIRSR001814-1"/>
    </source>
</evidence>
<reference evidence="12" key="1">
    <citation type="submission" date="2025-08" db="UniProtKB">
        <authorList>
            <consortium name="RefSeq"/>
        </authorList>
    </citation>
    <scope>IDENTIFICATION</scope>
    <source>
        <tissue evidence="12">Spleen</tissue>
    </source>
</reference>
<keyword evidence="6 9" id="KW-0732">Signal</keyword>
<proteinExistence type="inferred from homology"/>
<feature type="chain" id="PRO_5027768481" evidence="9">
    <location>
        <begin position="29"/>
        <end position="112"/>
    </location>
</feature>
<evidence type="ECO:0000256" key="4">
    <source>
        <dbReference type="ARBA" id="ARBA00022685"/>
    </source>
</evidence>
<evidence type="ECO:0000259" key="10">
    <source>
        <dbReference type="Pfam" id="PF03002"/>
    </source>
</evidence>
<evidence type="ECO:0000256" key="5">
    <source>
        <dbReference type="ARBA" id="ARBA00022702"/>
    </source>
</evidence>
<evidence type="ECO:0000313" key="12">
    <source>
        <dbReference type="RefSeq" id="XP_020829820.1"/>
    </source>
</evidence>
<evidence type="ECO:0000256" key="6">
    <source>
        <dbReference type="ARBA" id="ARBA00022729"/>
    </source>
</evidence>
<dbReference type="InterPro" id="IPR018142">
    <property type="entry name" value="Somatostatin/Cortistatin_C"/>
</dbReference>
<evidence type="ECO:0000256" key="7">
    <source>
        <dbReference type="ARBA" id="ARBA00023157"/>
    </source>
</evidence>
<dbReference type="PANTHER" id="PTHR10558:SF1">
    <property type="entry name" value="CORTISTATIN"/>
    <property type="match status" value="1"/>
</dbReference>
<dbReference type="GeneID" id="110199358"/>
<dbReference type="RefSeq" id="XP_020829820.1">
    <property type="nucleotide sequence ID" value="XM_020974161.1"/>
</dbReference>
<dbReference type="InterPro" id="IPR004250">
    <property type="entry name" value="Somatostatin"/>
</dbReference>
<evidence type="ECO:0000256" key="9">
    <source>
        <dbReference type="SAM" id="SignalP"/>
    </source>
</evidence>
<dbReference type="PANTHER" id="PTHR10558">
    <property type="entry name" value="SOMATOSTATIN"/>
    <property type="match status" value="1"/>
</dbReference>
<dbReference type="GO" id="GO:0001664">
    <property type="term" value="F:G protein-coupled receptor binding"/>
    <property type="evidence" value="ECO:0007669"/>
    <property type="project" value="TreeGrafter"/>
</dbReference>
<comment type="subcellular location">
    <subcellularLocation>
        <location evidence="1">Secreted</location>
    </subcellularLocation>
</comment>
<evidence type="ECO:0000256" key="1">
    <source>
        <dbReference type="ARBA" id="ARBA00004613"/>
    </source>
</evidence>
<keyword evidence="3" id="KW-0964">Secreted</keyword>
<dbReference type="Pfam" id="PF03002">
    <property type="entry name" value="Somatostatin"/>
    <property type="match status" value="1"/>
</dbReference>
<protein>
    <submittedName>
        <fullName evidence="12">Cortistatin</fullName>
    </submittedName>
</protein>
<accession>A0A6P5J6K5</accession>
<evidence type="ECO:0000313" key="11">
    <source>
        <dbReference type="Proteomes" id="UP000515140"/>
    </source>
</evidence>
<feature type="signal peptide" evidence="9">
    <location>
        <begin position="1"/>
        <end position="28"/>
    </location>
</feature>
<dbReference type="AlphaFoldDB" id="A0A6P5J6K5"/>
<keyword evidence="11" id="KW-1185">Reference proteome</keyword>
<keyword evidence="5" id="KW-0372">Hormone</keyword>
<keyword evidence="4" id="KW-0165">Cleavage on pair of basic residues</keyword>
<dbReference type="InParanoid" id="A0A6P5J6K5"/>
<dbReference type="FunCoup" id="A0A6P5J6K5">
    <property type="interactions" value="382"/>
</dbReference>
<gene>
    <name evidence="12" type="primary">CORT</name>
</gene>
<dbReference type="KEGG" id="pcw:110199358"/>
<dbReference type="OMA" id="TRCKNFF"/>